<proteinExistence type="predicted"/>
<protein>
    <submittedName>
        <fullName evidence="3">Basic tail secreted protein</fullName>
    </submittedName>
</protein>
<feature type="compositionally biased region" description="Polar residues" evidence="1">
    <location>
        <begin position="110"/>
        <end position="120"/>
    </location>
</feature>
<evidence type="ECO:0000256" key="1">
    <source>
        <dbReference type="SAM" id="MobiDB-lite"/>
    </source>
</evidence>
<dbReference type="EMBL" id="GEDV01006352">
    <property type="protein sequence ID" value="JAP82205.1"/>
    <property type="molecule type" value="Transcribed_RNA"/>
</dbReference>
<evidence type="ECO:0000313" key="3">
    <source>
        <dbReference type="EMBL" id="JAP82205.1"/>
    </source>
</evidence>
<evidence type="ECO:0000256" key="2">
    <source>
        <dbReference type="SAM" id="SignalP"/>
    </source>
</evidence>
<sequence>MSLLYLLIALVPLVPDQAAGEEALCPNRTWNPETDKDWNRCVYFCEDENGNWHMGFFDNGTWCYYDSQTNGTCYEGYCHNESYNDANIPHTTDSNRVDTKKKSKKSVSSTEPTATISSSTKKLKEEKKKKDKENKKDEKKGKEQKKNEKEKGKGKEENEKEKGMDKHTEKEHKGKGEEKEKVKENIKGKEKDKGRVSEKKTEKGGTKETGPGDQEW</sequence>
<keyword evidence="2" id="KW-0732">Signal</keyword>
<accession>A0A131YUK9</accession>
<feature type="compositionally biased region" description="Basic and acidic residues" evidence="1">
    <location>
        <begin position="122"/>
        <end position="206"/>
    </location>
</feature>
<name>A0A131YUK9_RHIAP</name>
<feature type="signal peptide" evidence="2">
    <location>
        <begin position="1"/>
        <end position="20"/>
    </location>
</feature>
<feature type="chain" id="PRO_5007286068" evidence="2">
    <location>
        <begin position="21"/>
        <end position="216"/>
    </location>
</feature>
<feature type="region of interest" description="Disordered" evidence="1">
    <location>
        <begin position="86"/>
        <end position="216"/>
    </location>
</feature>
<dbReference type="AlphaFoldDB" id="A0A131YUK9"/>
<organism evidence="3">
    <name type="scientific">Rhipicephalus appendiculatus</name>
    <name type="common">Brown ear tick</name>
    <dbReference type="NCBI Taxonomy" id="34631"/>
    <lineage>
        <taxon>Eukaryota</taxon>
        <taxon>Metazoa</taxon>
        <taxon>Ecdysozoa</taxon>
        <taxon>Arthropoda</taxon>
        <taxon>Chelicerata</taxon>
        <taxon>Arachnida</taxon>
        <taxon>Acari</taxon>
        <taxon>Parasitiformes</taxon>
        <taxon>Ixodida</taxon>
        <taxon>Ixodoidea</taxon>
        <taxon>Ixodidae</taxon>
        <taxon>Rhipicephalinae</taxon>
        <taxon>Rhipicephalus</taxon>
        <taxon>Rhipicephalus</taxon>
    </lineage>
</organism>
<reference evidence="3" key="1">
    <citation type="journal article" date="2016" name="Ticks Tick Borne Dis.">
        <title>De novo assembly and annotation of the salivary gland transcriptome of Rhipicephalus appendiculatus male and female ticks during blood feeding.</title>
        <authorList>
            <person name="de Castro M.H."/>
            <person name="de Klerk D."/>
            <person name="Pienaar R."/>
            <person name="Latif A.A."/>
            <person name="Rees D.J."/>
            <person name="Mans B.J."/>
        </authorList>
    </citation>
    <scope>NUCLEOTIDE SEQUENCE</scope>
    <source>
        <tissue evidence="3">Salivary glands</tissue>
    </source>
</reference>